<evidence type="ECO:0000313" key="13">
    <source>
        <dbReference type="EMBL" id="REL24369.1"/>
    </source>
</evidence>
<reference evidence="14" key="1">
    <citation type="submission" date="2018-08" db="EMBL/GenBank/DDBJ databases">
        <title>Thalassotalea euphylliae genome.</title>
        <authorList>
            <person name="Summers S."/>
            <person name="Rice S.A."/>
            <person name="Freckelton M.L."/>
            <person name="Nedved B.T."/>
            <person name="Hadfield M.G."/>
        </authorList>
    </citation>
    <scope>NUCLEOTIDE SEQUENCE [LARGE SCALE GENOMIC DNA]</scope>
    <source>
        <strain evidence="14">H3</strain>
    </source>
</reference>
<evidence type="ECO:0000256" key="8">
    <source>
        <dbReference type="PROSITE-ProRule" id="PRU01360"/>
    </source>
</evidence>
<comment type="caution">
    <text evidence="13">The sequence shown here is derived from an EMBL/GenBank/DDBJ whole genome shotgun (WGS) entry which is preliminary data.</text>
</comment>
<evidence type="ECO:0000313" key="14">
    <source>
        <dbReference type="Proteomes" id="UP000256899"/>
    </source>
</evidence>
<keyword evidence="4 8" id="KW-0812">Transmembrane</keyword>
<dbReference type="Gene3D" id="2.40.170.20">
    <property type="entry name" value="TonB-dependent receptor, beta-barrel domain"/>
    <property type="match status" value="1"/>
</dbReference>
<keyword evidence="7 8" id="KW-0998">Cell outer membrane</keyword>
<dbReference type="InterPro" id="IPR037066">
    <property type="entry name" value="Plug_dom_sf"/>
</dbReference>
<gene>
    <name evidence="13" type="ORF">DXX94_18660</name>
</gene>
<sequence length="943" mass="103032">MFKLKKVSESLLLAIASYGMATTVSYAQEAPQEEEIERISIVGSNIKRASDIGALPVTAMTEQDIENTAAVTGDELLRSIPQIGEVNFGASTGNGGVNDARGDVSSINLRGVGTGNTLTLLNGRRLVTHPGTQSENFVPVSTVNSNTLPVSGLRSLEILRDGAAAIYGSDAVAGVVNYALQDDYEGNKLSLSYGQSEGTPLDELTFSYLTGFDIGDKTHVTASVAYYSRDGMMASERRYSRSHDLRNFPTLPEEFIGDTQLDNRTTATPWGDFVSDSLGRFHLQPADMAPGDCVVDLAGGVCADSGSFPRDLRFDRGTTRSLVSDVDRFNFYTYITHDLGNDMELFAEAIYYEANAERTREQTPNLTSQRFTVAADAAFNPFGEEVLVRSYRPLDAGPRNIEVDDTSYRALLGLKGEWGDWYWETAAFYTAAETNDKANRVNAILFQEAVNSTDPSTAYNIFTGGDVNNPNEGDSTLNPQSVIDSFITTVRRDSETELASIDFKASNEALFSLPTGDVGVALGLEFRHEGFEDDRDPLLDGSSPFTNLVTGATRQDASSVLGSSPTPDSKGSRNVTSAFVEFIAPLIDSDSQYLEMQLAARYEDFSDVGGSGLKPKVALFWVPADWISLRASYAEGFRAPGLPQVTAEGVPRANTIYDPVQDRSYSVVDVRSGTTDLEPEDDENTSFGIVLEPTESLTITADWWKIEQEDLVGILPGASHLALDFVRRSQGSTNSAVERDPVSGDVIRINNEYLNLGKREISGIDFSVIYDFETDFGDFEFTVNAAHLKKFDQEPSDIDSELIAFNEAGGFPQPIVIQGAGDLLKQNGRPEWRGRASINWRYEQWGAGINSNYVGSVIDTSTTATVDGEVIELPVDSMTTTNVYVDYRIEGSDSLLDGSKIRFTVRNISDQEPPLADELAHGYFGALHSNRGRYFNLSYSKEF</sequence>
<evidence type="ECO:0000259" key="11">
    <source>
        <dbReference type="Pfam" id="PF00593"/>
    </source>
</evidence>
<dbReference type="PANTHER" id="PTHR47234:SF2">
    <property type="entry name" value="TONB-DEPENDENT RECEPTOR"/>
    <property type="match status" value="1"/>
</dbReference>
<dbReference type="InterPro" id="IPR039426">
    <property type="entry name" value="TonB-dep_rcpt-like"/>
</dbReference>
<evidence type="ECO:0000256" key="7">
    <source>
        <dbReference type="ARBA" id="ARBA00023237"/>
    </source>
</evidence>
<evidence type="ECO:0000256" key="10">
    <source>
        <dbReference type="SAM" id="SignalP"/>
    </source>
</evidence>
<keyword evidence="10" id="KW-0732">Signal</keyword>
<organism evidence="13 14">
    <name type="scientific">Thalassotalea euphylliae</name>
    <dbReference type="NCBI Taxonomy" id="1655234"/>
    <lineage>
        <taxon>Bacteria</taxon>
        <taxon>Pseudomonadati</taxon>
        <taxon>Pseudomonadota</taxon>
        <taxon>Gammaproteobacteria</taxon>
        <taxon>Alteromonadales</taxon>
        <taxon>Colwelliaceae</taxon>
        <taxon>Thalassotalea</taxon>
    </lineage>
</organism>
<proteinExistence type="inferred from homology"/>
<dbReference type="PROSITE" id="PS52016">
    <property type="entry name" value="TONB_DEPENDENT_REC_3"/>
    <property type="match status" value="1"/>
</dbReference>
<feature type="domain" description="TonB-dependent receptor-like beta-barrel" evidence="11">
    <location>
        <begin position="407"/>
        <end position="908"/>
    </location>
</feature>
<accession>A0A3E0TIL7</accession>
<dbReference type="Pfam" id="PF07715">
    <property type="entry name" value="Plug"/>
    <property type="match status" value="1"/>
</dbReference>
<keyword evidence="13" id="KW-0675">Receptor</keyword>
<comment type="subcellular location">
    <subcellularLocation>
        <location evidence="1 8">Cell outer membrane</location>
        <topology evidence="1 8">Multi-pass membrane protein</topology>
    </subcellularLocation>
</comment>
<keyword evidence="14" id="KW-1185">Reference proteome</keyword>
<dbReference type="EMBL" id="QUOT01000002">
    <property type="protein sequence ID" value="REL24369.1"/>
    <property type="molecule type" value="Genomic_DNA"/>
</dbReference>
<dbReference type="Pfam" id="PF00593">
    <property type="entry name" value="TonB_dep_Rec_b-barrel"/>
    <property type="match status" value="1"/>
</dbReference>
<keyword evidence="3 8" id="KW-1134">Transmembrane beta strand</keyword>
<dbReference type="InterPro" id="IPR000531">
    <property type="entry name" value="Beta-barrel_TonB"/>
</dbReference>
<evidence type="ECO:0000256" key="6">
    <source>
        <dbReference type="ARBA" id="ARBA00023136"/>
    </source>
</evidence>
<dbReference type="AlphaFoldDB" id="A0A3E0TIL7"/>
<evidence type="ECO:0000256" key="3">
    <source>
        <dbReference type="ARBA" id="ARBA00022452"/>
    </source>
</evidence>
<dbReference type="Proteomes" id="UP000256899">
    <property type="component" value="Unassembled WGS sequence"/>
</dbReference>
<keyword evidence="2 8" id="KW-0813">Transport</keyword>
<keyword evidence="6 8" id="KW-0472">Membrane</keyword>
<evidence type="ECO:0000256" key="1">
    <source>
        <dbReference type="ARBA" id="ARBA00004571"/>
    </source>
</evidence>
<keyword evidence="5 9" id="KW-0798">TonB box</keyword>
<evidence type="ECO:0000256" key="2">
    <source>
        <dbReference type="ARBA" id="ARBA00022448"/>
    </source>
</evidence>
<evidence type="ECO:0000256" key="4">
    <source>
        <dbReference type="ARBA" id="ARBA00022692"/>
    </source>
</evidence>
<evidence type="ECO:0000259" key="12">
    <source>
        <dbReference type="Pfam" id="PF07715"/>
    </source>
</evidence>
<evidence type="ECO:0000256" key="9">
    <source>
        <dbReference type="RuleBase" id="RU003357"/>
    </source>
</evidence>
<dbReference type="PANTHER" id="PTHR47234">
    <property type="match status" value="1"/>
</dbReference>
<dbReference type="InterPro" id="IPR036942">
    <property type="entry name" value="Beta-barrel_TonB_sf"/>
</dbReference>
<dbReference type="RefSeq" id="WP_116018688.1">
    <property type="nucleotide sequence ID" value="NZ_QUOT01000002.1"/>
</dbReference>
<feature type="signal peptide" evidence="10">
    <location>
        <begin position="1"/>
        <end position="21"/>
    </location>
</feature>
<protein>
    <submittedName>
        <fullName evidence="13">TonB-dependent receptor</fullName>
    </submittedName>
</protein>
<feature type="chain" id="PRO_5017690878" evidence="10">
    <location>
        <begin position="22"/>
        <end position="943"/>
    </location>
</feature>
<dbReference type="InterPro" id="IPR012910">
    <property type="entry name" value="Plug_dom"/>
</dbReference>
<name>A0A3E0TIL7_9GAMM</name>
<comment type="similarity">
    <text evidence="8 9">Belongs to the TonB-dependent receptor family.</text>
</comment>
<evidence type="ECO:0000256" key="5">
    <source>
        <dbReference type="ARBA" id="ARBA00023077"/>
    </source>
</evidence>
<dbReference type="Gene3D" id="2.170.130.10">
    <property type="entry name" value="TonB-dependent receptor, plug domain"/>
    <property type="match status" value="1"/>
</dbReference>
<dbReference type="GO" id="GO:0009279">
    <property type="term" value="C:cell outer membrane"/>
    <property type="evidence" value="ECO:0007669"/>
    <property type="project" value="UniProtKB-SubCell"/>
</dbReference>
<dbReference type="SUPFAM" id="SSF56935">
    <property type="entry name" value="Porins"/>
    <property type="match status" value="1"/>
</dbReference>
<feature type="domain" description="TonB-dependent receptor plug" evidence="12">
    <location>
        <begin position="56"/>
        <end position="175"/>
    </location>
</feature>